<evidence type="ECO:0000256" key="2">
    <source>
        <dbReference type="SAM" id="Phobius"/>
    </source>
</evidence>
<feature type="domain" description="YdbS-like PH" evidence="3">
    <location>
        <begin position="94"/>
        <end position="172"/>
    </location>
</feature>
<feature type="transmembrane region" description="Helical" evidence="2">
    <location>
        <begin position="75"/>
        <end position="97"/>
    </location>
</feature>
<reference evidence="5" key="1">
    <citation type="journal article" date="2019" name="Int. J. Syst. Evol. Microbiol.">
        <title>The Global Catalogue of Microorganisms (GCM) 10K type strain sequencing project: providing services to taxonomists for standard genome sequencing and annotation.</title>
        <authorList>
            <consortium name="The Broad Institute Genomics Platform"/>
            <consortium name="The Broad Institute Genome Sequencing Center for Infectious Disease"/>
            <person name="Wu L."/>
            <person name="Ma J."/>
        </authorList>
    </citation>
    <scope>NUCLEOTIDE SEQUENCE [LARGE SCALE GENOMIC DNA]</scope>
    <source>
        <strain evidence="5">JCM 10671</strain>
    </source>
</reference>
<evidence type="ECO:0000313" key="5">
    <source>
        <dbReference type="Proteomes" id="UP001500957"/>
    </source>
</evidence>
<proteinExistence type="predicted"/>
<dbReference type="InterPro" id="IPR005182">
    <property type="entry name" value="YdbS-like_PH"/>
</dbReference>
<feature type="region of interest" description="Disordered" evidence="1">
    <location>
        <begin position="1"/>
        <end position="34"/>
    </location>
</feature>
<dbReference type="RefSeq" id="WP_344605349.1">
    <property type="nucleotide sequence ID" value="NZ_BAAAHE010000020.1"/>
</dbReference>
<dbReference type="EMBL" id="BAAAHE010000020">
    <property type="protein sequence ID" value="GAA0621992.1"/>
    <property type="molecule type" value="Genomic_DNA"/>
</dbReference>
<evidence type="ECO:0000259" key="3">
    <source>
        <dbReference type="Pfam" id="PF03703"/>
    </source>
</evidence>
<dbReference type="PIRSF" id="PIRSF026631">
    <property type="entry name" value="UCP026631"/>
    <property type="match status" value="1"/>
</dbReference>
<feature type="compositionally biased region" description="Pro residues" evidence="1">
    <location>
        <begin position="15"/>
        <end position="33"/>
    </location>
</feature>
<dbReference type="InterPro" id="IPR014529">
    <property type="entry name" value="UCP026631"/>
</dbReference>
<keyword evidence="5" id="KW-1185">Reference proteome</keyword>
<feature type="domain" description="YdbS-like PH" evidence="3">
    <location>
        <begin position="367"/>
        <end position="443"/>
    </location>
</feature>
<sequence length="465" mass="50468">MTEFHPPDADYTPAGFPPPEPVTEPLAPPAAPPEEPRLAARLHPLTPFARGWAAMIGATVIAGQDAVREADVVQILLILAVVTVAGLAFGFWTWWFTRYVIEGDDLRVDSGLLFRKSRHIRLSRLQAIDVVQPLVARILGLAELRLEVAGGGAAEGRLAYLSEDKARALRAELLARAAGVRPDAPEAPEQVLVRVPVAALMTSLLLTVWVPLLVVGGSILIGVAIWQREPALIFPAIPVLLAFGTLAWRELESGFDFTVAESPDGLRLRHGLLARHSQTVPPGRVQALRIVQPLFWRNRDWVRVLINVAGYAGGNDAAQKSTSVLLPVAPRATALGVIGRILPGVDPGTIPLNPAPRRAGRARPFWWRGLAWGADDRVFVATSGLFRRNLDVVPHGKTQSVRLTQGPWQRRLGLATVRLDSVPGPVVVEVAHRFAAEARELTETQAARAREGRRSAGPERWMAGS</sequence>
<keyword evidence="2" id="KW-1133">Transmembrane helix</keyword>
<dbReference type="Pfam" id="PF03703">
    <property type="entry name" value="bPH_2"/>
    <property type="match status" value="2"/>
</dbReference>
<dbReference type="Proteomes" id="UP001500957">
    <property type="component" value="Unassembled WGS sequence"/>
</dbReference>
<organism evidence="4 5">
    <name type="scientific">Sporichthya brevicatena</name>
    <dbReference type="NCBI Taxonomy" id="171442"/>
    <lineage>
        <taxon>Bacteria</taxon>
        <taxon>Bacillati</taxon>
        <taxon>Actinomycetota</taxon>
        <taxon>Actinomycetes</taxon>
        <taxon>Sporichthyales</taxon>
        <taxon>Sporichthyaceae</taxon>
        <taxon>Sporichthya</taxon>
    </lineage>
</organism>
<name>A0ABP3S055_9ACTN</name>
<dbReference type="PANTHER" id="PTHR34473">
    <property type="entry name" value="UPF0699 TRANSMEMBRANE PROTEIN YDBS"/>
    <property type="match status" value="1"/>
</dbReference>
<comment type="caution">
    <text evidence="4">The sequence shown here is derived from an EMBL/GenBank/DDBJ whole genome shotgun (WGS) entry which is preliminary data.</text>
</comment>
<feature type="compositionally biased region" description="Basic and acidic residues" evidence="1">
    <location>
        <begin position="444"/>
        <end position="457"/>
    </location>
</feature>
<gene>
    <name evidence="4" type="ORF">GCM10009547_25990</name>
</gene>
<feature type="region of interest" description="Disordered" evidence="1">
    <location>
        <begin position="444"/>
        <end position="465"/>
    </location>
</feature>
<accession>A0ABP3S055</accession>
<keyword evidence="2" id="KW-0812">Transmembrane</keyword>
<evidence type="ECO:0000313" key="4">
    <source>
        <dbReference type="EMBL" id="GAA0621992.1"/>
    </source>
</evidence>
<evidence type="ECO:0000256" key="1">
    <source>
        <dbReference type="SAM" id="MobiDB-lite"/>
    </source>
</evidence>
<feature type="transmembrane region" description="Helical" evidence="2">
    <location>
        <begin position="204"/>
        <end position="226"/>
    </location>
</feature>
<keyword evidence="2" id="KW-0472">Membrane</keyword>
<dbReference type="PANTHER" id="PTHR34473:SF2">
    <property type="entry name" value="UPF0699 TRANSMEMBRANE PROTEIN YDBT"/>
    <property type="match status" value="1"/>
</dbReference>
<feature type="transmembrane region" description="Helical" evidence="2">
    <location>
        <begin position="232"/>
        <end position="248"/>
    </location>
</feature>
<protein>
    <recommendedName>
        <fullName evidence="3">YdbS-like PH domain-containing protein</fullName>
    </recommendedName>
</protein>